<name>A0A149VIV2_9PROT</name>
<evidence type="ECO:0000313" key="1">
    <source>
        <dbReference type="EMBL" id="KXV79843.1"/>
    </source>
</evidence>
<reference evidence="1 2" key="1">
    <citation type="submission" date="2015-06" db="EMBL/GenBank/DDBJ databases">
        <title>Improved classification and identification of acetic acid bacteria using matrix-assisted laser desorption/ionization time-of-flight mass spectrometry; Gluconobacter nephelii and Gluconobacter uchimurae are later heterotypic synonyms of Gluconobacter japonicus and Gluconobacter oxydans, respectively.</title>
        <authorList>
            <person name="Li L."/>
            <person name="Cleenwerck I."/>
            <person name="De Vuyst L."/>
            <person name="Vandamme P."/>
        </authorList>
    </citation>
    <scope>NUCLEOTIDE SEQUENCE [LARGE SCALE GENOMIC DNA]</scope>
    <source>
        <strain evidence="1 2">LMG 1604</strain>
    </source>
</reference>
<protein>
    <submittedName>
        <fullName evidence="1">Uncharacterized protein</fullName>
    </submittedName>
</protein>
<feature type="non-terminal residue" evidence="1">
    <location>
        <position position="145"/>
    </location>
</feature>
<gene>
    <name evidence="1" type="ORF">AD953_00870</name>
</gene>
<dbReference type="Proteomes" id="UP000075538">
    <property type="component" value="Unassembled WGS sequence"/>
</dbReference>
<dbReference type="EMBL" id="LHZZ01000144">
    <property type="protein sequence ID" value="KXV79843.1"/>
    <property type="molecule type" value="Genomic_DNA"/>
</dbReference>
<dbReference type="AlphaFoldDB" id="A0A149VIV2"/>
<organism evidence="1 2">
    <name type="scientific">Acetobacter malorum</name>
    <dbReference type="NCBI Taxonomy" id="178901"/>
    <lineage>
        <taxon>Bacteria</taxon>
        <taxon>Pseudomonadati</taxon>
        <taxon>Pseudomonadota</taxon>
        <taxon>Alphaproteobacteria</taxon>
        <taxon>Acetobacterales</taxon>
        <taxon>Acetobacteraceae</taxon>
        <taxon>Acetobacter</taxon>
    </lineage>
</organism>
<evidence type="ECO:0000313" key="2">
    <source>
        <dbReference type="Proteomes" id="UP000075538"/>
    </source>
</evidence>
<comment type="caution">
    <text evidence="1">The sequence shown here is derived from an EMBL/GenBank/DDBJ whole genome shotgun (WGS) entry which is preliminary data.</text>
</comment>
<sequence>MPGTSEACATISLNKSRIALRSLRLDITKSVEVERLAVAVGEDQERRPLRDFLDEKNAFIVLFDDPRLSYIDGQVFRDDTLLDGGATFLRYLHPDVSLRSVNSEKGSFAATQTAFEVTSSFGAIVEHIAAPDLTLVCDDLGDEWA</sequence>
<accession>A0A149VIV2</accession>
<proteinExistence type="predicted"/>